<dbReference type="Proteomes" id="UP000515908">
    <property type="component" value="Chromosome 19"/>
</dbReference>
<proteinExistence type="predicted"/>
<sequence length="103" mass="11480">MQETLETLEKALEEERQKDAKKGGSPPPEEKTARGTVPTLMDAADHTLQSENGELRNQLQKAEEVLDSIEGSLVKNAETLKGQSKETDEALKKLKSYKKNKEL</sequence>
<reference evidence="2 3" key="1">
    <citation type="submission" date="2020-08" db="EMBL/GenBank/DDBJ databases">
        <authorList>
            <person name="Newling K."/>
            <person name="Davey J."/>
            <person name="Forrester S."/>
        </authorList>
    </citation>
    <scope>NUCLEOTIDE SEQUENCE [LARGE SCALE GENOMIC DNA]</scope>
    <source>
        <strain evidence="3">Crithidia deanei Carvalho (ATCC PRA-265)</strain>
    </source>
</reference>
<evidence type="ECO:0000313" key="3">
    <source>
        <dbReference type="Proteomes" id="UP000515908"/>
    </source>
</evidence>
<organism evidence="2 3">
    <name type="scientific">Angomonas deanei</name>
    <dbReference type="NCBI Taxonomy" id="59799"/>
    <lineage>
        <taxon>Eukaryota</taxon>
        <taxon>Discoba</taxon>
        <taxon>Euglenozoa</taxon>
        <taxon>Kinetoplastea</taxon>
        <taxon>Metakinetoplastina</taxon>
        <taxon>Trypanosomatida</taxon>
        <taxon>Trypanosomatidae</taxon>
        <taxon>Strigomonadinae</taxon>
        <taxon>Angomonas</taxon>
    </lineage>
</organism>
<gene>
    <name evidence="2" type="ORF">ADEAN_000857300</name>
</gene>
<feature type="compositionally biased region" description="Basic and acidic residues" evidence="1">
    <location>
        <begin position="7"/>
        <end position="33"/>
    </location>
</feature>
<feature type="region of interest" description="Disordered" evidence="1">
    <location>
        <begin position="1"/>
        <end position="55"/>
    </location>
</feature>
<protein>
    <submittedName>
        <fullName evidence="2">Uncharacterized protein</fullName>
    </submittedName>
</protein>
<keyword evidence="3" id="KW-1185">Reference proteome</keyword>
<evidence type="ECO:0000256" key="1">
    <source>
        <dbReference type="SAM" id="MobiDB-lite"/>
    </source>
</evidence>
<dbReference type="EMBL" id="LR877163">
    <property type="protein sequence ID" value="CAD2221046.1"/>
    <property type="molecule type" value="Genomic_DNA"/>
</dbReference>
<accession>A0A7G2CMI3</accession>
<dbReference type="AlphaFoldDB" id="A0A7G2CMI3"/>
<dbReference type="VEuPathDB" id="TriTrypDB:ADEAN_000857300"/>
<evidence type="ECO:0000313" key="2">
    <source>
        <dbReference type="EMBL" id="CAD2221046.1"/>
    </source>
</evidence>
<name>A0A7G2CMI3_9TRYP</name>